<reference evidence="4 5" key="1">
    <citation type="submission" date="2024-01" db="EMBL/GenBank/DDBJ databases">
        <title>Mesobacterium rodlantinim sp. nov., isolated from shallow sea hydrothermal systems off Kueishantao Island.</title>
        <authorList>
            <person name="Su Z."/>
            <person name="Tang K."/>
        </authorList>
    </citation>
    <scope>NUCLEOTIDE SEQUENCE [LARGE SCALE GENOMIC DNA]</scope>
    <source>
        <strain evidence="4 5">TK19101</strain>
    </source>
</reference>
<feature type="domain" description="TRAP C4-dicarboxylate transport system permease DctM subunit" evidence="3">
    <location>
        <begin position="84"/>
        <end position="275"/>
    </location>
</feature>
<feature type="transmembrane region" description="Helical" evidence="2">
    <location>
        <begin position="398"/>
        <end position="416"/>
    </location>
</feature>
<feature type="transmembrane region" description="Helical" evidence="2">
    <location>
        <begin position="206"/>
        <end position="229"/>
    </location>
</feature>
<feature type="transmembrane region" description="Helical" evidence="2">
    <location>
        <begin position="316"/>
        <end position="334"/>
    </location>
</feature>
<evidence type="ECO:0000313" key="4">
    <source>
        <dbReference type="EMBL" id="MEC3863299.1"/>
    </source>
</evidence>
<keyword evidence="2" id="KW-0812">Transmembrane</keyword>
<comment type="subcellular location">
    <subcellularLocation>
        <location evidence="1">Cell inner membrane</location>
        <topology evidence="1">Multi-pass membrane protein</topology>
    </subcellularLocation>
</comment>
<keyword evidence="5" id="KW-1185">Reference proteome</keyword>
<comment type="caution">
    <text evidence="4">The sequence shown here is derived from an EMBL/GenBank/DDBJ whole genome shotgun (WGS) entry which is preliminary data.</text>
</comment>
<dbReference type="PANTHER" id="PTHR43849:SF2">
    <property type="entry name" value="BLL3936 PROTEIN"/>
    <property type="match status" value="1"/>
</dbReference>
<gene>
    <name evidence="4" type="ORF">VK792_18575</name>
</gene>
<dbReference type="Pfam" id="PF06808">
    <property type="entry name" value="DctM"/>
    <property type="match status" value="2"/>
</dbReference>
<protein>
    <submittedName>
        <fullName evidence="4">TRAP transporter fused permease subunit</fullName>
    </submittedName>
</protein>
<dbReference type="NCBIfam" id="TIGR02123">
    <property type="entry name" value="TRAP_fused"/>
    <property type="match status" value="1"/>
</dbReference>
<feature type="transmembrane region" description="Helical" evidence="2">
    <location>
        <begin position="484"/>
        <end position="507"/>
    </location>
</feature>
<dbReference type="PANTHER" id="PTHR43849">
    <property type="entry name" value="BLL3936 PROTEIN"/>
    <property type="match status" value="1"/>
</dbReference>
<organism evidence="4 5">
    <name type="scientific">Mesobacterium hydrothermale</name>
    <dbReference type="NCBI Taxonomy" id="3111907"/>
    <lineage>
        <taxon>Bacteria</taxon>
        <taxon>Pseudomonadati</taxon>
        <taxon>Pseudomonadota</taxon>
        <taxon>Alphaproteobacteria</taxon>
        <taxon>Rhodobacterales</taxon>
        <taxon>Roseobacteraceae</taxon>
        <taxon>Mesobacterium</taxon>
    </lineage>
</organism>
<feature type="transmembrane region" description="Helical" evidence="2">
    <location>
        <begin position="449"/>
        <end position="472"/>
    </location>
</feature>
<keyword evidence="1" id="KW-0997">Cell inner membrane</keyword>
<feature type="transmembrane region" description="Helical" evidence="2">
    <location>
        <begin position="355"/>
        <end position="378"/>
    </location>
</feature>
<evidence type="ECO:0000313" key="5">
    <source>
        <dbReference type="Proteomes" id="UP001348149"/>
    </source>
</evidence>
<dbReference type="InterPro" id="IPR011853">
    <property type="entry name" value="TRAP_DctM-Dct_fused"/>
</dbReference>
<evidence type="ECO:0000259" key="3">
    <source>
        <dbReference type="Pfam" id="PF06808"/>
    </source>
</evidence>
<dbReference type="InterPro" id="IPR010656">
    <property type="entry name" value="DctM"/>
</dbReference>
<keyword evidence="2" id="KW-0472">Membrane</keyword>
<keyword evidence="1" id="KW-1003">Cell membrane</keyword>
<dbReference type="Proteomes" id="UP001348149">
    <property type="component" value="Unassembled WGS sequence"/>
</dbReference>
<comment type="function">
    <text evidence="1">Part of the tripartite ATP-independent periplasmic (TRAP) transport system.</text>
</comment>
<name>A0ABU6HLH1_9RHOB</name>
<feature type="domain" description="TRAP C4-dicarboxylate transport system permease DctM subunit" evidence="3">
    <location>
        <begin position="319"/>
        <end position="507"/>
    </location>
</feature>
<feature type="transmembrane region" description="Helical" evidence="2">
    <location>
        <begin position="250"/>
        <end position="269"/>
    </location>
</feature>
<evidence type="ECO:0000256" key="1">
    <source>
        <dbReference type="RuleBase" id="RU369079"/>
    </source>
</evidence>
<dbReference type="EMBL" id="JAYLLH010000048">
    <property type="protein sequence ID" value="MEC3863299.1"/>
    <property type="molecule type" value="Genomic_DNA"/>
</dbReference>
<feature type="transmembrane region" description="Helical" evidence="2">
    <location>
        <begin position="127"/>
        <end position="160"/>
    </location>
</feature>
<feature type="transmembrane region" description="Helical" evidence="2">
    <location>
        <begin position="84"/>
        <end position="107"/>
    </location>
</feature>
<feature type="transmembrane region" description="Helical" evidence="2">
    <location>
        <begin position="569"/>
        <end position="596"/>
    </location>
</feature>
<evidence type="ECO:0000256" key="2">
    <source>
        <dbReference type="SAM" id="Phobius"/>
    </source>
</evidence>
<accession>A0ABU6HLH1</accession>
<sequence length="608" mass="65176">MMAASIAVFLGYNVRVWGFPLVAVAILMAGYTLLTVLIWYYFGAEDMNKYLVTKLGGEPRMLLDGRPNVRDVLVNNAQGLLGRFMAILMTTVFPYIVLGSLFGVSAGGRALIKVAFLWTRRLRGGPAHAAIVSSAMFGTISGGPVVNVLSTGVLTIPMMLRRGFSPRFAGGIEAAASSGGQIMPPVMGVAAFVLSAMTIVPYRDVIVAATLPALAYFGCLFLTVVFQARKQGIEAVGKVSEDMRLTRTDMLHLLMIFLPILLILLLLLTPKEAIGCGPLSGLWGVTRIVSETGCRAENLPWFLELIQNSAGDAGSAGWWATALLVVLFFLDQEIRRQPGKILSALADAGLLVSRLYLMFLAVSVIDFCLNFTGLSNYIAIDIVGWLRNSGVDIGESPAFLFVALLATMLMAIVLGMGMPTVPAYINVALLMGPMLVGLGIATFTAHMFVFYFAVASAITPPVAIAAFAAASITKADPMATGVAAVRAGIVMFIIPFIFVFYPELLLIEQAQLNPLPGGDRFLPGFDGGIHLLHLLGLFARLAFALYLLASVLARFETRAMGRAEMALRLALAAIIMLKAPYLHVAGILVAIAVMLWHRRTPDPGTVQV</sequence>
<feature type="transmembrane region" description="Helical" evidence="2">
    <location>
        <begin position="17"/>
        <end position="42"/>
    </location>
</feature>
<feature type="transmembrane region" description="Helical" evidence="2">
    <location>
        <begin position="527"/>
        <end position="548"/>
    </location>
</feature>
<keyword evidence="1" id="KW-0813">Transport</keyword>
<dbReference type="RefSeq" id="WP_326299367.1">
    <property type="nucleotide sequence ID" value="NZ_JAYLLH010000048.1"/>
</dbReference>
<proteinExistence type="predicted"/>
<keyword evidence="2" id="KW-1133">Transmembrane helix</keyword>
<feature type="transmembrane region" description="Helical" evidence="2">
    <location>
        <begin position="423"/>
        <end position="443"/>
    </location>
</feature>